<dbReference type="EMBL" id="CAJJDP010000152">
    <property type="protein sequence ID" value="CAD8210341.1"/>
    <property type="molecule type" value="Genomic_DNA"/>
</dbReference>
<evidence type="ECO:0000259" key="6">
    <source>
        <dbReference type="PROSITE" id="PS50202"/>
    </source>
</evidence>
<evidence type="ECO:0000313" key="7">
    <source>
        <dbReference type="EMBL" id="CAD8210341.1"/>
    </source>
</evidence>
<dbReference type="GO" id="GO:0090158">
    <property type="term" value="P:endoplasmic reticulum membrane organization"/>
    <property type="evidence" value="ECO:0007669"/>
    <property type="project" value="TreeGrafter"/>
</dbReference>
<evidence type="ECO:0000256" key="1">
    <source>
        <dbReference type="ARBA" id="ARBA00004211"/>
    </source>
</evidence>
<dbReference type="Pfam" id="PF00635">
    <property type="entry name" value="Motile_Sperm"/>
    <property type="match status" value="1"/>
</dbReference>
<feature type="transmembrane region" description="Helical" evidence="5">
    <location>
        <begin position="212"/>
        <end position="230"/>
    </location>
</feature>
<dbReference type="PROSITE" id="PS50202">
    <property type="entry name" value="MSP"/>
    <property type="match status" value="1"/>
</dbReference>
<dbReference type="AlphaFoldDB" id="A0A8S1Y9V6"/>
<comment type="subcellular location">
    <subcellularLocation>
        <location evidence="1">Membrane</location>
        <topology evidence="1">Single-pass type IV membrane protein</topology>
    </subcellularLocation>
</comment>
<keyword evidence="4 5" id="KW-0472">Membrane</keyword>
<proteinExistence type="predicted"/>
<evidence type="ECO:0000256" key="5">
    <source>
        <dbReference type="SAM" id="Phobius"/>
    </source>
</evidence>
<keyword evidence="3 5" id="KW-1133">Transmembrane helix</keyword>
<keyword evidence="2 5" id="KW-0812">Transmembrane</keyword>
<accession>A0A8S1Y9V6</accession>
<organism evidence="7 8">
    <name type="scientific">Paramecium octaurelia</name>
    <dbReference type="NCBI Taxonomy" id="43137"/>
    <lineage>
        <taxon>Eukaryota</taxon>
        <taxon>Sar</taxon>
        <taxon>Alveolata</taxon>
        <taxon>Ciliophora</taxon>
        <taxon>Intramacronucleata</taxon>
        <taxon>Oligohymenophorea</taxon>
        <taxon>Peniculida</taxon>
        <taxon>Parameciidae</taxon>
        <taxon>Paramecium</taxon>
    </lineage>
</organism>
<dbReference type="PANTHER" id="PTHR10809">
    <property type="entry name" value="VESICLE-ASSOCIATED MEMBRANE PROTEIN-ASSOCIATED PROTEIN"/>
    <property type="match status" value="1"/>
</dbReference>
<gene>
    <name evidence="7" type="ORF">POCTA_138.1.T1500120</name>
</gene>
<evidence type="ECO:0000256" key="3">
    <source>
        <dbReference type="ARBA" id="ARBA00022989"/>
    </source>
</evidence>
<evidence type="ECO:0000256" key="4">
    <source>
        <dbReference type="ARBA" id="ARBA00023136"/>
    </source>
</evidence>
<sequence length="239" mass="27818">MQLLRLSSNHVEFTYNKYENMQCTIILYNDSLTPIAYKFKASNRNIFLVRPPLGIVQPKENQLIIVTLHCKVLQNASINDFNEKLQLISIPIFSGISDPTPIFKDLCRSFNHQKISIVIQTPERKIVSQGVGSDNQVFQSLHKQNSELQLQYNNAEPQQQQTRFQANPSQPNFQFLQQEIAQQEQQLLNFRKTHSISKEKQEAQPMKSSKDTLFVVMASMLFLYIILRYFDLINRIIPK</sequence>
<protein>
    <recommendedName>
        <fullName evidence="6">MSP domain-containing protein</fullName>
    </recommendedName>
</protein>
<dbReference type="InterPro" id="IPR016763">
    <property type="entry name" value="VAP"/>
</dbReference>
<dbReference type="GO" id="GO:0061817">
    <property type="term" value="P:endoplasmic reticulum-plasma membrane tethering"/>
    <property type="evidence" value="ECO:0007669"/>
    <property type="project" value="TreeGrafter"/>
</dbReference>
<dbReference type="OrthoDB" id="299231at2759"/>
<dbReference type="GO" id="GO:0005789">
    <property type="term" value="C:endoplasmic reticulum membrane"/>
    <property type="evidence" value="ECO:0007669"/>
    <property type="project" value="InterPro"/>
</dbReference>
<reference evidence="7" key="1">
    <citation type="submission" date="2021-01" db="EMBL/GenBank/DDBJ databases">
        <authorList>
            <consortium name="Genoscope - CEA"/>
            <person name="William W."/>
        </authorList>
    </citation>
    <scope>NUCLEOTIDE SEQUENCE</scope>
</reference>
<keyword evidence="8" id="KW-1185">Reference proteome</keyword>
<feature type="domain" description="MSP" evidence="6">
    <location>
        <begin position="2"/>
        <end position="128"/>
    </location>
</feature>
<evidence type="ECO:0000313" key="8">
    <source>
        <dbReference type="Proteomes" id="UP000683925"/>
    </source>
</evidence>
<comment type="caution">
    <text evidence="7">The sequence shown here is derived from an EMBL/GenBank/DDBJ whole genome shotgun (WGS) entry which is preliminary data.</text>
</comment>
<dbReference type="Proteomes" id="UP000683925">
    <property type="component" value="Unassembled WGS sequence"/>
</dbReference>
<dbReference type="PANTHER" id="PTHR10809:SF6">
    <property type="entry name" value="AT11025P-RELATED"/>
    <property type="match status" value="1"/>
</dbReference>
<evidence type="ECO:0000256" key="2">
    <source>
        <dbReference type="ARBA" id="ARBA00022692"/>
    </source>
</evidence>
<name>A0A8S1Y9V6_PAROT</name>
<dbReference type="OMA" id="ENMQCTI"/>
<dbReference type="GO" id="GO:0005886">
    <property type="term" value="C:plasma membrane"/>
    <property type="evidence" value="ECO:0007669"/>
    <property type="project" value="TreeGrafter"/>
</dbReference>
<dbReference type="InterPro" id="IPR000535">
    <property type="entry name" value="MSP_dom"/>
</dbReference>